<proteinExistence type="predicted"/>
<keyword evidence="3" id="KW-1185">Reference proteome</keyword>
<dbReference type="EMBL" id="BMTX01000010">
    <property type="protein sequence ID" value="GGS54509.1"/>
    <property type="molecule type" value="Genomic_DNA"/>
</dbReference>
<name>A0ABQ2T9U6_STREZ</name>
<protein>
    <recommendedName>
        <fullName evidence="4">Secreted protein</fullName>
    </recommendedName>
</protein>
<reference evidence="3" key="1">
    <citation type="journal article" date="2019" name="Int. J. Syst. Evol. Microbiol.">
        <title>The Global Catalogue of Microorganisms (GCM) 10K type strain sequencing project: providing services to taxonomists for standard genome sequencing and annotation.</title>
        <authorList>
            <consortium name="The Broad Institute Genomics Platform"/>
            <consortium name="The Broad Institute Genome Sequencing Center for Infectious Disease"/>
            <person name="Wu L."/>
            <person name="Ma J."/>
        </authorList>
    </citation>
    <scope>NUCLEOTIDE SEQUENCE [LARGE SCALE GENOMIC DNA]</scope>
    <source>
        <strain evidence="3">JCM 4416</strain>
    </source>
</reference>
<accession>A0ABQ2T9U6</accession>
<evidence type="ECO:0000256" key="1">
    <source>
        <dbReference type="SAM" id="MobiDB-lite"/>
    </source>
</evidence>
<organism evidence="2 3">
    <name type="scientific">Streptomyces pseudogriseolus</name>
    <name type="common">Streptomyces gancidicus</name>
    <name type="synonym">Streptomyces rubiginosus</name>
    <dbReference type="NCBI Taxonomy" id="36817"/>
    <lineage>
        <taxon>Bacteria</taxon>
        <taxon>Bacillati</taxon>
        <taxon>Actinomycetota</taxon>
        <taxon>Actinomycetes</taxon>
        <taxon>Kitasatosporales</taxon>
        <taxon>Streptomycetaceae</taxon>
        <taxon>Streptomyces</taxon>
        <taxon>Streptomyces pseudogriseolus group</taxon>
    </lineage>
</organism>
<dbReference type="Proteomes" id="UP000597853">
    <property type="component" value="Unassembled WGS sequence"/>
</dbReference>
<sequence length="129" mass="13871">MLAAVTAQAAAVTFSATVRILCVMKRGLLVRVVWGVDLPRDETRRLTRRLTTCRGQINGGPEAADTVVRPISTTSAQVRANRSAKPELSGVLERADQHVGEIRDHPVTQSSRNGRFAAVGRGSRRSGAP</sequence>
<gene>
    <name evidence="2" type="ORF">GCM10010285_37650</name>
</gene>
<evidence type="ECO:0000313" key="2">
    <source>
        <dbReference type="EMBL" id="GGS54509.1"/>
    </source>
</evidence>
<comment type="caution">
    <text evidence="2">The sequence shown here is derived from an EMBL/GenBank/DDBJ whole genome shotgun (WGS) entry which is preliminary data.</text>
</comment>
<feature type="region of interest" description="Disordered" evidence="1">
    <location>
        <begin position="100"/>
        <end position="129"/>
    </location>
</feature>
<evidence type="ECO:0000313" key="3">
    <source>
        <dbReference type="Proteomes" id="UP000597853"/>
    </source>
</evidence>
<evidence type="ECO:0008006" key="4">
    <source>
        <dbReference type="Google" id="ProtNLM"/>
    </source>
</evidence>